<protein>
    <submittedName>
        <fullName evidence="4">Zgc:56235</fullName>
    </submittedName>
</protein>
<proteinExistence type="predicted"/>
<dbReference type="GO" id="GO:0005741">
    <property type="term" value="C:mitochondrial outer membrane"/>
    <property type="evidence" value="ECO:0007669"/>
    <property type="project" value="UniProtKB-SubCell"/>
</dbReference>
<dbReference type="Pfam" id="PF01459">
    <property type="entry name" value="Porin_3"/>
    <property type="match status" value="1"/>
</dbReference>
<keyword evidence="2" id="KW-0472">Membrane</keyword>
<comment type="subcellular location">
    <subcellularLocation>
        <location evidence="1">Mitochondrion outer membrane</location>
    </subcellularLocation>
</comment>
<evidence type="ECO:0000313" key="5">
    <source>
        <dbReference type="Proteomes" id="UP000472270"/>
    </source>
</evidence>
<keyword evidence="2" id="KW-1134">Transmembrane beta strand</keyword>
<evidence type="ECO:0000256" key="2">
    <source>
        <dbReference type="ARBA" id="ARBA00022452"/>
    </source>
</evidence>
<evidence type="ECO:0000256" key="3">
    <source>
        <dbReference type="ARBA" id="ARBA00022787"/>
    </source>
</evidence>
<keyword evidence="2" id="KW-0812">Transmembrane</keyword>
<dbReference type="InterPro" id="IPR023614">
    <property type="entry name" value="Porin_dom_sf"/>
</dbReference>
<dbReference type="GO" id="GO:0055085">
    <property type="term" value="P:transmembrane transport"/>
    <property type="evidence" value="ECO:0007669"/>
    <property type="project" value="InterPro"/>
</dbReference>
<keyword evidence="5" id="KW-1185">Reference proteome</keyword>
<dbReference type="Ensembl" id="ENSSRHT00000058105.1">
    <property type="protein sequence ID" value="ENSSRHP00000056524.1"/>
    <property type="gene ID" value="ENSSRHG00000028365.1"/>
</dbReference>
<name>A0A673K143_9TELE</name>
<dbReference type="InterPro" id="IPR027246">
    <property type="entry name" value="Porin_Euk/Tom40"/>
</dbReference>
<organism evidence="4 5">
    <name type="scientific">Sinocyclocheilus rhinocerous</name>
    <dbReference type="NCBI Taxonomy" id="307959"/>
    <lineage>
        <taxon>Eukaryota</taxon>
        <taxon>Metazoa</taxon>
        <taxon>Chordata</taxon>
        <taxon>Craniata</taxon>
        <taxon>Vertebrata</taxon>
        <taxon>Euteleostomi</taxon>
        <taxon>Actinopterygii</taxon>
        <taxon>Neopterygii</taxon>
        <taxon>Teleostei</taxon>
        <taxon>Ostariophysi</taxon>
        <taxon>Cypriniformes</taxon>
        <taxon>Cyprinidae</taxon>
        <taxon>Cyprininae</taxon>
        <taxon>Sinocyclocheilus</taxon>
    </lineage>
</organism>
<accession>A0A673K143</accession>
<evidence type="ECO:0000313" key="4">
    <source>
        <dbReference type="Ensembl" id="ENSSRHP00000056524.1"/>
    </source>
</evidence>
<reference evidence="4" key="1">
    <citation type="submission" date="2025-08" db="UniProtKB">
        <authorList>
            <consortium name="Ensembl"/>
        </authorList>
    </citation>
    <scope>IDENTIFICATION</scope>
</reference>
<evidence type="ECO:0000256" key="1">
    <source>
        <dbReference type="ARBA" id="ARBA00004294"/>
    </source>
</evidence>
<keyword evidence="3" id="KW-1000">Mitochondrion outer membrane</keyword>
<reference evidence="4" key="2">
    <citation type="submission" date="2025-09" db="UniProtKB">
        <authorList>
            <consortium name="Ensembl"/>
        </authorList>
    </citation>
    <scope>IDENTIFICATION</scope>
</reference>
<dbReference type="Proteomes" id="UP000472270">
    <property type="component" value="Unassembled WGS sequence"/>
</dbReference>
<dbReference type="AlphaFoldDB" id="A0A673K143"/>
<sequence>MAGPPAYSDLGKVAKDMFSKGYGFGIVKLDLKTNLKMECQKLYVFNFWAEYESIIHNEASSSEKVHLLLTLASKSTHIFV</sequence>
<keyword evidence="3" id="KW-0496">Mitochondrion</keyword>
<dbReference type="Gene3D" id="2.40.160.10">
    <property type="entry name" value="Porin"/>
    <property type="match status" value="1"/>
</dbReference>